<feature type="region of interest" description="Disordered" evidence="1">
    <location>
        <begin position="660"/>
        <end position="681"/>
    </location>
</feature>
<evidence type="ECO:0000313" key="3">
    <source>
        <dbReference type="EMBL" id="CAF3642747.1"/>
    </source>
</evidence>
<comment type="caution">
    <text evidence="3">The sequence shown here is derived from an EMBL/GenBank/DDBJ whole genome shotgun (WGS) entry which is preliminary data.</text>
</comment>
<dbReference type="AlphaFoldDB" id="A0A818QQB5"/>
<evidence type="ECO:0000256" key="1">
    <source>
        <dbReference type="SAM" id="MobiDB-lite"/>
    </source>
</evidence>
<protein>
    <submittedName>
        <fullName evidence="3">Uncharacterized protein</fullName>
    </submittedName>
</protein>
<evidence type="ECO:0000313" key="2">
    <source>
        <dbReference type="EMBL" id="CAF0766182.1"/>
    </source>
</evidence>
<proteinExistence type="predicted"/>
<name>A0A818QQB5_9BILA</name>
<gene>
    <name evidence="2" type="ORF">JYZ213_LOCUS3349</name>
    <name evidence="3" type="ORF">OXD698_LOCUS8568</name>
</gene>
<dbReference type="EMBL" id="CAJNOG010000018">
    <property type="protein sequence ID" value="CAF0766182.1"/>
    <property type="molecule type" value="Genomic_DNA"/>
</dbReference>
<sequence length="681" mass="77687">MSSLSHLVVPNRISSFSDNNMSSSSAYSLQLPYLGSIPLGKSPPNLTSFQKPLRELYIPYYRQRRERYHDERRIIISDRDILIFEPDAASKGKRSLIYSTLEAIVDIQALELYVMFNHIENHQHKRIRAAFLPIGCEHQERFRSLYSTIDKSQYHLLSTPSSSCHPPLVLFVMRKTGAGGTCSLLDCHVFAVRRESVAFELCDMIRKLVIKRTVSPALPTSSATLLRVHENDKDTTIERRTKYLDRDRPISAMEHQQADIQTGADRMQYRLTSNGLTNPLSSSSYQLTNNQDISQVLHIDKDPHRMSSSCSTPIRTLSTKQSQQQQRHFIKASSSSSSLIIDESDEVVNDLMNIVVAEKLKTIDTNSYQAPIKRHASFDQPSLSNGHNDHTMNKKRYQFHHNNKKRSLVINSNPLPTILSANNTPVISRTTTNVEQQQPTPSILECHLLRPQIVLNRYGDIGNYVPKLLRENVPAAMRSSDSNENIFFRATNGHILNGFLNLDFSSKPNGNQNNNNNNNNIHLHYRSTPCLNEDNQDRNLLSQVKQLRKNQTKSFINEKDQTFHIETMDDDHHIPSCQIPRVIYQSQQIKPIPAAMGGIRVLPFTPTTSYPSQRLLKSSCSSSSVKPRRVASFTVADTELPVDYRQYLRHTDQGVHLYGEEQQRQQQQQSATLEHSLGYFP</sequence>
<accession>A0A818QQB5</accession>
<dbReference type="Proteomes" id="UP000663844">
    <property type="component" value="Unassembled WGS sequence"/>
</dbReference>
<reference evidence="3" key="1">
    <citation type="submission" date="2021-02" db="EMBL/GenBank/DDBJ databases">
        <authorList>
            <person name="Nowell W R."/>
        </authorList>
    </citation>
    <scope>NUCLEOTIDE SEQUENCE</scope>
</reference>
<evidence type="ECO:0000313" key="4">
    <source>
        <dbReference type="Proteomes" id="UP000663844"/>
    </source>
</evidence>
<organism evidence="3 4">
    <name type="scientific">Adineta steineri</name>
    <dbReference type="NCBI Taxonomy" id="433720"/>
    <lineage>
        <taxon>Eukaryota</taxon>
        <taxon>Metazoa</taxon>
        <taxon>Spiralia</taxon>
        <taxon>Gnathifera</taxon>
        <taxon>Rotifera</taxon>
        <taxon>Eurotatoria</taxon>
        <taxon>Bdelloidea</taxon>
        <taxon>Adinetida</taxon>
        <taxon>Adinetidae</taxon>
        <taxon>Adineta</taxon>
    </lineage>
</organism>
<dbReference type="Proteomes" id="UP000663845">
    <property type="component" value="Unassembled WGS sequence"/>
</dbReference>
<dbReference type="EMBL" id="CAJOAZ010000416">
    <property type="protein sequence ID" value="CAF3642747.1"/>
    <property type="molecule type" value="Genomic_DNA"/>
</dbReference>